<evidence type="ECO:0000259" key="1">
    <source>
        <dbReference type="PROSITE" id="PS50076"/>
    </source>
</evidence>
<dbReference type="InterPro" id="IPR001623">
    <property type="entry name" value="DnaJ_domain"/>
</dbReference>
<dbReference type="InterPro" id="IPR018253">
    <property type="entry name" value="DnaJ_domain_CS"/>
</dbReference>
<dbReference type="CDD" id="cd06257">
    <property type="entry name" value="DnaJ"/>
    <property type="match status" value="1"/>
</dbReference>
<dbReference type="GO" id="GO:0005783">
    <property type="term" value="C:endoplasmic reticulum"/>
    <property type="evidence" value="ECO:0007669"/>
    <property type="project" value="UniProtKB-ARBA"/>
</dbReference>
<feature type="domain" description="J" evidence="1">
    <location>
        <begin position="10"/>
        <end position="67"/>
    </location>
</feature>
<accession>A0AA36NFJ0</accession>
<protein>
    <recommendedName>
        <fullName evidence="1">J domain-containing protein</fullName>
    </recommendedName>
</protein>
<evidence type="ECO:0000313" key="2">
    <source>
        <dbReference type="EMBL" id="CAJ1400238.1"/>
    </source>
</evidence>
<dbReference type="InterPro" id="IPR036869">
    <property type="entry name" value="J_dom_sf"/>
</dbReference>
<dbReference type="Proteomes" id="UP001178507">
    <property type="component" value="Unassembled WGS sequence"/>
</dbReference>
<comment type="caution">
    <text evidence="2">The sequence shown here is derived from an EMBL/GenBank/DDBJ whole genome shotgun (WGS) entry which is preliminary data.</text>
</comment>
<dbReference type="PANTHER" id="PTHR43908">
    <property type="entry name" value="AT29763P-RELATED"/>
    <property type="match status" value="1"/>
</dbReference>
<gene>
    <name evidence="2" type="ORF">EVOR1521_LOCUS23621</name>
</gene>
<dbReference type="EMBL" id="CAUJNA010003364">
    <property type="protein sequence ID" value="CAJ1400238.1"/>
    <property type="molecule type" value="Genomic_DNA"/>
</dbReference>
<evidence type="ECO:0000313" key="3">
    <source>
        <dbReference type="Proteomes" id="UP001178507"/>
    </source>
</evidence>
<sequence length="157" mass="18006">MGVHEQRKLPYYEVLGVSLEATNTEIVLSLKLHPDKPGGSNDRFQELSRAYSCLSNEDSRRKYDECGFDEDNINTTEVDQFVDAFFGETARAVDGRSPDWNMGKVENYVRIDLTEVPLHMRDIVRIGLKYMVSLDQDFENVVLLQHARVDILYLMAG</sequence>
<dbReference type="PROSITE" id="PS00636">
    <property type="entry name" value="DNAJ_1"/>
    <property type="match status" value="1"/>
</dbReference>
<dbReference type="AlphaFoldDB" id="A0AA36NFJ0"/>
<dbReference type="InterPro" id="IPR051100">
    <property type="entry name" value="DnaJ_subfamily_B/C"/>
</dbReference>
<dbReference type="SUPFAM" id="SSF46565">
    <property type="entry name" value="Chaperone J-domain"/>
    <property type="match status" value="1"/>
</dbReference>
<dbReference type="SMART" id="SM00271">
    <property type="entry name" value="DnaJ"/>
    <property type="match status" value="1"/>
</dbReference>
<dbReference type="PRINTS" id="PR00625">
    <property type="entry name" value="JDOMAIN"/>
</dbReference>
<name>A0AA36NFJ0_9DINO</name>
<organism evidence="2 3">
    <name type="scientific">Effrenium voratum</name>
    <dbReference type="NCBI Taxonomy" id="2562239"/>
    <lineage>
        <taxon>Eukaryota</taxon>
        <taxon>Sar</taxon>
        <taxon>Alveolata</taxon>
        <taxon>Dinophyceae</taxon>
        <taxon>Suessiales</taxon>
        <taxon>Symbiodiniaceae</taxon>
        <taxon>Effrenium</taxon>
    </lineage>
</organism>
<dbReference type="Pfam" id="PF00226">
    <property type="entry name" value="DnaJ"/>
    <property type="match status" value="1"/>
</dbReference>
<proteinExistence type="predicted"/>
<reference evidence="2" key="1">
    <citation type="submission" date="2023-08" db="EMBL/GenBank/DDBJ databases">
        <authorList>
            <person name="Chen Y."/>
            <person name="Shah S."/>
            <person name="Dougan E. K."/>
            <person name="Thang M."/>
            <person name="Chan C."/>
        </authorList>
    </citation>
    <scope>NUCLEOTIDE SEQUENCE</scope>
</reference>
<dbReference type="PROSITE" id="PS50076">
    <property type="entry name" value="DNAJ_2"/>
    <property type="match status" value="1"/>
</dbReference>
<dbReference type="Gene3D" id="1.10.287.110">
    <property type="entry name" value="DnaJ domain"/>
    <property type="match status" value="1"/>
</dbReference>
<keyword evidence="3" id="KW-1185">Reference proteome</keyword>